<dbReference type="Proteomes" id="UP000266841">
    <property type="component" value="Unassembled WGS sequence"/>
</dbReference>
<evidence type="ECO:0000313" key="3">
    <source>
        <dbReference type="Proteomes" id="UP000266841"/>
    </source>
</evidence>
<dbReference type="AlphaFoldDB" id="K0TKZ0"/>
<keyword evidence="3" id="KW-1185">Reference proteome</keyword>
<reference evidence="2 3" key="1">
    <citation type="journal article" date="2012" name="Genome Biol.">
        <title>Genome and low-iron response of an oceanic diatom adapted to chronic iron limitation.</title>
        <authorList>
            <person name="Lommer M."/>
            <person name="Specht M."/>
            <person name="Roy A.S."/>
            <person name="Kraemer L."/>
            <person name="Andreson R."/>
            <person name="Gutowska M.A."/>
            <person name="Wolf J."/>
            <person name="Bergner S.V."/>
            <person name="Schilhabel M.B."/>
            <person name="Klostermeier U.C."/>
            <person name="Beiko R.G."/>
            <person name="Rosenstiel P."/>
            <person name="Hippler M."/>
            <person name="Laroche J."/>
        </authorList>
    </citation>
    <scope>NUCLEOTIDE SEQUENCE [LARGE SCALE GENOMIC DNA]</scope>
    <source>
        <strain evidence="2 3">CCMP1005</strain>
    </source>
</reference>
<comment type="caution">
    <text evidence="2">The sequence shown here is derived from an EMBL/GenBank/DDBJ whole genome shotgun (WGS) entry which is preliminary data.</text>
</comment>
<organism evidence="2 3">
    <name type="scientific">Thalassiosira oceanica</name>
    <name type="common">Marine diatom</name>
    <dbReference type="NCBI Taxonomy" id="159749"/>
    <lineage>
        <taxon>Eukaryota</taxon>
        <taxon>Sar</taxon>
        <taxon>Stramenopiles</taxon>
        <taxon>Ochrophyta</taxon>
        <taxon>Bacillariophyta</taxon>
        <taxon>Coscinodiscophyceae</taxon>
        <taxon>Thalassiosirophycidae</taxon>
        <taxon>Thalassiosirales</taxon>
        <taxon>Thalassiosiraceae</taxon>
        <taxon>Thalassiosira</taxon>
    </lineage>
</organism>
<feature type="chain" id="PRO_5003838060" evidence="1">
    <location>
        <begin position="20"/>
        <end position="361"/>
    </location>
</feature>
<evidence type="ECO:0000256" key="1">
    <source>
        <dbReference type="SAM" id="SignalP"/>
    </source>
</evidence>
<accession>K0TKZ0</accession>
<dbReference type="eggNOG" id="ENOG502SV0A">
    <property type="taxonomic scope" value="Eukaryota"/>
</dbReference>
<evidence type="ECO:0000313" key="2">
    <source>
        <dbReference type="EMBL" id="EJK74871.1"/>
    </source>
</evidence>
<gene>
    <name evidence="2" type="ORF">THAOC_03428</name>
</gene>
<protein>
    <submittedName>
        <fullName evidence="2">Uncharacterized protein</fullName>
    </submittedName>
</protein>
<sequence>MSPCKQIIRAALLLASASAWAVQRRPRPQTMPKNRPGISLSMTPDQVVDAVQQAVTNSAVGPAEILDNIGDTDTEAAILSDLSDATEDLLMVFAPETIILRFGGLIGKILELAADYLPNKSVRGDELLFSFPVIAATGFLLSRSALPLIQGQFVALDERDLTVHKLCFAPVGITMLQFKAMKATGCFKWIYCESGEVLIDERNYDGSLSCDAYDESYRTEGKYLYWQLDGTVERSFRGKQISLIKRKNGRHINNPRAQGLLGDTRYLYHVEEETTMSGSTPFHPIATITVVSGSRMLRIDSEKLQDLMDHDDRLESSIRLLLLKSLKLKIANLLLERDEVDDGAETCIPSEDDNPKILPRV</sequence>
<dbReference type="EMBL" id="AGNL01003305">
    <property type="protein sequence ID" value="EJK74871.1"/>
    <property type="molecule type" value="Genomic_DNA"/>
</dbReference>
<name>K0TKZ0_THAOC</name>
<proteinExistence type="predicted"/>
<keyword evidence="1" id="KW-0732">Signal</keyword>
<feature type="signal peptide" evidence="1">
    <location>
        <begin position="1"/>
        <end position="19"/>
    </location>
</feature>